<feature type="domain" description="Dienelactone hydrolase" evidence="1">
    <location>
        <begin position="4"/>
        <end position="188"/>
    </location>
</feature>
<name>A0A6J4VB49_9BACT</name>
<organism evidence="2">
    <name type="scientific">uncultured Thermomicrobiales bacterium</name>
    <dbReference type="NCBI Taxonomy" id="1645740"/>
    <lineage>
        <taxon>Bacteria</taxon>
        <taxon>Pseudomonadati</taxon>
        <taxon>Thermomicrobiota</taxon>
        <taxon>Thermomicrobia</taxon>
        <taxon>Thermomicrobiales</taxon>
        <taxon>environmental samples</taxon>
    </lineage>
</organism>
<reference evidence="2" key="1">
    <citation type="submission" date="2020-02" db="EMBL/GenBank/DDBJ databases">
        <authorList>
            <person name="Meier V. D."/>
        </authorList>
    </citation>
    <scope>NUCLEOTIDE SEQUENCE</scope>
    <source>
        <strain evidence="2">AVDCRST_MAG70</strain>
    </source>
</reference>
<proteinExistence type="predicted"/>
<dbReference type="GO" id="GO:0016787">
    <property type="term" value="F:hydrolase activity"/>
    <property type="evidence" value="ECO:0007669"/>
    <property type="project" value="InterPro"/>
</dbReference>
<dbReference type="SUPFAM" id="SSF109854">
    <property type="entry name" value="DinB/YfiT-like putative metalloenzymes"/>
    <property type="match status" value="1"/>
</dbReference>
<accession>A0A6J4VB49</accession>
<dbReference type="InterPro" id="IPR034660">
    <property type="entry name" value="DinB/YfiT-like"/>
</dbReference>
<protein>
    <recommendedName>
        <fullName evidence="1">Dienelactone hydrolase domain-containing protein</fullName>
    </recommendedName>
</protein>
<dbReference type="InterPro" id="IPR002925">
    <property type="entry name" value="Dienelactn_hydro"/>
</dbReference>
<dbReference type="SUPFAM" id="SSF53474">
    <property type="entry name" value="alpha/beta-Hydrolases"/>
    <property type="match status" value="1"/>
</dbReference>
<dbReference type="InterPro" id="IPR007061">
    <property type="entry name" value="MST-like"/>
</dbReference>
<dbReference type="PANTHER" id="PTHR46623:SF6">
    <property type="entry name" value="ALPHA_BETA-HYDROLASES SUPERFAMILY PROTEIN"/>
    <property type="match status" value="1"/>
</dbReference>
<evidence type="ECO:0000259" key="1">
    <source>
        <dbReference type="Pfam" id="PF01738"/>
    </source>
</evidence>
<dbReference type="PANTHER" id="PTHR46623">
    <property type="entry name" value="CARBOXYMETHYLENEBUTENOLIDASE-RELATED"/>
    <property type="match status" value="1"/>
</dbReference>
<sequence>MAEVVVFHHAQGLTPGVVAFADELRRAGHTVHTPDLFEGRTFDTVEEGVGHAGNIGFGEVMERGVRVADGLPADLVYAGFSLGVMSAQKLAQTRPGARGALLFHACLPTSEFGAAWPSGVPVQVHGMDADPFFADEGDLDAARALVSEAQDAELFLYPGDQHLFADSSLPSYDAGATELLTGRVLAFLDGLEEGAAVIHQGEHSRPGPPAAGDETATLLGALERNRATLAWKCGGLDAAGLRTTLGPSSITLGGLLKHLANVEDDWFSRKLHGRSPVAPWDTVDWDADPDWDWDSAAEDTPEALYALWQDAVARSRSLVTEALDDGGLDRLARFTWPDGQSPSLRRMLIDMIEEYARHTGHADLIRESIDGLTGE</sequence>
<dbReference type="Gene3D" id="3.40.50.1820">
    <property type="entry name" value="alpha/beta hydrolase"/>
    <property type="match status" value="1"/>
</dbReference>
<dbReference type="InterPro" id="IPR029058">
    <property type="entry name" value="AB_hydrolase_fold"/>
</dbReference>
<dbReference type="InterPro" id="IPR051049">
    <property type="entry name" value="Dienelactone_hydrolase-like"/>
</dbReference>
<dbReference type="Pfam" id="PF01738">
    <property type="entry name" value="DLH"/>
    <property type="match status" value="1"/>
</dbReference>
<evidence type="ECO:0000313" key="2">
    <source>
        <dbReference type="EMBL" id="CAA9570533.1"/>
    </source>
</evidence>
<dbReference type="EMBL" id="CADCWH010000393">
    <property type="protein sequence ID" value="CAA9570533.1"/>
    <property type="molecule type" value="Genomic_DNA"/>
</dbReference>
<dbReference type="Pfam" id="PF04978">
    <property type="entry name" value="MST"/>
    <property type="match status" value="1"/>
</dbReference>
<dbReference type="AlphaFoldDB" id="A0A6J4VB49"/>
<gene>
    <name evidence="2" type="ORF">AVDCRST_MAG70-2459</name>
</gene>
<dbReference type="Gene3D" id="1.20.120.450">
    <property type="entry name" value="dinb family like domain"/>
    <property type="match status" value="1"/>
</dbReference>